<keyword evidence="5" id="KW-1185">Reference proteome</keyword>
<evidence type="ECO:0000259" key="3">
    <source>
        <dbReference type="PROSITE" id="PS51272"/>
    </source>
</evidence>
<evidence type="ECO:0000313" key="5">
    <source>
        <dbReference type="Proteomes" id="UP000000269"/>
    </source>
</evidence>
<dbReference type="Proteomes" id="UP000000269">
    <property type="component" value="Chromosome"/>
</dbReference>
<sequence length="617" mass="69247">MKRMKHKIIGTILTASIVMSSSVAFANATVFTDIGGHWAKEFVEDIYDRKITTGYPDATFRPQGNISKLESIVMIAKLMGYKDTDAGYYINQYKDKLQKNNIPEWGQGPTAYALFNDIILEKELPELVSTANQTHAKRHEVATYIGRVLQYGAGEKISSIYVIPYVDEMSIPTEAGPYIDLLLRNSILDKSSNGGRFLPNNLITRAEVSKLISLSAEILDKASTGTTPPPTTPPPTSIHKKTVSGDIDNIILGTKNIISIAEGKNKTVYDISEKVKITLDGKNVSIADLSVGQQVTATVENDIITDIKASTVEDILEGYFYYYLDGAKPSVYISDSEENIKILLFTSKSKIYLNDKAAKISDLKTGDTVSIKHMDGELIELNAESKEKVIEGVVKSTSGSKDKYTITIALKDNAKETYTVNSKATLKRDKKTVEFDEIKVGDEVEIGLEYDEVKYINAYSVQRTEKGYIKSIILGQKTEITIEKYDGGTEKFEITPNTTIKIEEQKATIYDLRIGYEVELEMENNEVVWMESYRKIQGMSYQGRVKDLDTRADTINLEIKAGNEVVIEVDRDTIYNDENGKLIRFRDINEDDEIVVYAEDNGYYILAKRVFIVIRRK</sequence>
<dbReference type="KEGG" id="aoe:Clos_2601"/>
<dbReference type="OrthoDB" id="2065578at2"/>
<dbReference type="STRING" id="350688.Clos_2601"/>
<dbReference type="PROSITE" id="PS51272">
    <property type="entry name" value="SLH"/>
    <property type="match status" value="2"/>
</dbReference>
<dbReference type="RefSeq" id="WP_012160439.1">
    <property type="nucleotide sequence ID" value="NC_009922.1"/>
</dbReference>
<keyword evidence="2" id="KW-0732">Signal</keyword>
<feature type="chain" id="PRO_5002724051" evidence="2">
    <location>
        <begin position="27"/>
        <end position="617"/>
    </location>
</feature>
<evidence type="ECO:0000313" key="4">
    <source>
        <dbReference type="EMBL" id="ABW20132.1"/>
    </source>
</evidence>
<name>A8MK00_ALKOO</name>
<dbReference type="HOGENOM" id="CLU_439257_0_0_9"/>
<dbReference type="InterPro" id="IPR001119">
    <property type="entry name" value="SLH_dom"/>
</dbReference>
<dbReference type="Pfam" id="PF00395">
    <property type="entry name" value="SLH"/>
    <property type="match status" value="2"/>
</dbReference>
<proteinExistence type="predicted"/>
<dbReference type="AlphaFoldDB" id="A8MK00"/>
<feature type="domain" description="SLH" evidence="3">
    <location>
        <begin position="26"/>
        <end position="89"/>
    </location>
</feature>
<feature type="domain" description="SLH" evidence="3">
    <location>
        <begin position="162"/>
        <end position="226"/>
    </location>
</feature>
<feature type="signal peptide" evidence="2">
    <location>
        <begin position="1"/>
        <end position="26"/>
    </location>
</feature>
<evidence type="ECO:0000256" key="1">
    <source>
        <dbReference type="ARBA" id="ARBA00022737"/>
    </source>
</evidence>
<accession>A8MK00</accession>
<reference evidence="5" key="1">
    <citation type="submission" date="2007-10" db="EMBL/GenBank/DDBJ databases">
        <title>Complete genome of Alkaliphilus oremlandii OhILAs.</title>
        <authorList>
            <person name="Copeland A."/>
            <person name="Lucas S."/>
            <person name="Lapidus A."/>
            <person name="Barry K."/>
            <person name="Detter J.C."/>
            <person name="Glavina del Rio T."/>
            <person name="Hammon N."/>
            <person name="Israni S."/>
            <person name="Dalin E."/>
            <person name="Tice H."/>
            <person name="Pitluck S."/>
            <person name="Chain P."/>
            <person name="Malfatti S."/>
            <person name="Shin M."/>
            <person name="Vergez L."/>
            <person name="Schmutz J."/>
            <person name="Larimer F."/>
            <person name="Land M."/>
            <person name="Hauser L."/>
            <person name="Kyrpides N."/>
            <person name="Mikhailova N."/>
            <person name="Stolz J.F."/>
            <person name="Dawson A."/>
            <person name="Fisher E."/>
            <person name="Crable B."/>
            <person name="Perera E."/>
            <person name="Lisak J."/>
            <person name="Ranganathan M."/>
            <person name="Basu P."/>
            <person name="Richardson P."/>
        </authorList>
    </citation>
    <scope>NUCLEOTIDE SEQUENCE [LARGE SCALE GENOMIC DNA]</scope>
    <source>
        <strain evidence="5">OhILAs</strain>
    </source>
</reference>
<gene>
    <name evidence="4" type="ordered locus">Clos_2601</name>
</gene>
<evidence type="ECO:0000256" key="2">
    <source>
        <dbReference type="SAM" id="SignalP"/>
    </source>
</evidence>
<organism evidence="4 5">
    <name type="scientific">Alkaliphilus oremlandii (strain OhILAs)</name>
    <name type="common">Clostridium oremlandii (strain OhILAs)</name>
    <dbReference type="NCBI Taxonomy" id="350688"/>
    <lineage>
        <taxon>Bacteria</taxon>
        <taxon>Bacillati</taxon>
        <taxon>Bacillota</taxon>
        <taxon>Clostridia</taxon>
        <taxon>Peptostreptococcales</taxon>
        <taxon>Natronincolaceae</taxon>
        <taxon>Alkaliphilus</taxon>
    </lineage>
</organism>
<dbReference type="eggNOG" id="COG1404">
    <property type="taxonomic scope" value="Bacteria"/>
</dbReference>
<keyword evidence="1" id="KW-0677">Repeat</keyword>
<dbReference type="EMBL" id="CP000853">
    <property type="protein sequence ID" value="ABW20132.1"/>
    <property type="molecule type" value="Genomic_DNA"/>
</dbReference>
<protein>
    <submittedName>
        <fullName evidence="4">S-layer domain protein</fullName>
    </submittedName>
</protein>